<proteinExistence type="inferred from homology"/>
<dbReference type="Proteomes" id="UP000298460">
    <property type="component" value="Unassembled WGS sequence"/>
</dbReference>
<dbReference type="SUPFAM" id="SSF88946">
    <property type="entry name" value="Sigma2 domain of RNA polymerase sigma factors"/>
    <property type="match status" value="1"/>
</dbReference>
<dbReference type="PANTHER" id="PTHR43133:SF46">
    <property type="entry name" value="RNA POLYMERASE SIGMA-70 FACTOR ECF SUBFAMILY"/>
    <property type="match status" value="1"/>
</dbReference>
<dbReference type="Gene3D" id="1.10.1740.10">
    <property type="match status" value="1"/>
</dbReference>
<dbReference type="InterPro" id="IPR014284">
    <property type="entry name" value="RNA_pol_sigma-70_dom"/>
</dbReference>
<protein>
    <submittedName>
        <fullName evidence="8">Sigma-70 family RNA polymerase sigma factor</fullName>
    </submittedName>
</protein>
<dbReference type="Gene3D" id="1.10.10.10">
    <property type="entry name" value="Winged helix-like DNA-binding domain superfamily/Winged helix DNA-binding domain"/>
    <property type="match status" value="1"/>
</dbReference>
<dbReference type="PANTHER" id="PTHR43133">
    <property type="entry name" value="RNA POLYMERASE ECF-TYPE SIGMA FACTO"/>
    <property type="match status" value="1"/>
</dbReference>
<accession>A0A4Z0R071</accession>
<evidence type="ECO:0000313" key="9">
    <source>
        <dbReference type="Proteomes" id="UP000298460"/>
    </source>
</evidence>
<dbReference type="Pfam" id="PF04542">
    <property type="entry name" value="Sigma70_r2"/>
    <property type="match status" value="1"/>
</dbReference>
<dbReference type="InterPro" id="IPR013324">
    <property type="entry name" value="RNA_pol_sigma_r3/r4-like"/>
</dbReference>
<dbReference type="EMBL" id="SPQQ01000011">
    <property type="protein sequence ID" value="TGE35725.1"/>
    <property type="molecule type" value="Genomic_DNA"/>
</dbReference>
<dbReference type="OrthoDB" id="9784984at2"/>
<feature type="domain" description="RNA polymerase sigma-70 region 2" evidence="6">
    <location>
        <begin position="19"/>
        <end position="83"/>
    </location>
</feature>
<dbReference type="GO" id="GO:0006352">
    <property type="term" value="P:DNA-templated transcription initiation"/>
    <property type="evidence" value="ECO:0007669"/>
    <property type="project" value="InterPro"/>
</dbReference>
<name>A0A4Z0R071_9FIRM</name>
<keyword evidence="4" id="KW-0238">DNA-binding</keyword>
<dbReference type="InterPro" id="IPR007627">
    <property type="entry name" value="RNA_pol_sigma70_r2"/>
</dbReference>
<evidence type="ECO:0000256" key="1">
    <source>
        <dbReference type="ARBA" id="ARBA00010641"/>
    </source>
</evidence>
<keyword evidence="2" id="KW-0805">Transcription regulation</keyword>
<dbReference type="GO" id="GO:0003677">
    <property type="term" value="F:DNA binding"/>
    <property type="evidence" value="ECO:0007669"/>
    <property type="project" value="UniProtKB-KW"/>
</dbReference>
<evidence type="ECO:0000259" key="7">
    <source>
        <dbReference type="Pfam" id="PF04545"/>
    </source>
</evidence>
<feature type="domain" description="RNA polymerase sigma-70 region 4" evidence="7">
    <location>
        <begin position="120"/>
        <end position="169"/>
    </location>
</feature>
<evidence type="ECO:0000313" key="8">
    <source>
        <dbReference type="EMBL" id="TGE35725.1"/>
    </source>
</evidence>
<evidence type="ECO:0000259" key="6">
    <source>
        <dbReference type="Pfam" id="PF04542"/>
    </source>
</evidence>
<dbReference type="SUPFAM" id="SSF88659">
    <property type="entry name" value="Sigma3 and sigma4 domains of RNA polymerase sigma factors"/>
    <property type="match status" value="1"/>
</dbReference>
<keyword evidence="9" id="KW-1185">Reference proteome</keyword>
<evidence type="ECO:0000256" key="2">
    <source>
        <dbReference type="ARBA" id="ARBA00023015"/>
    </source>
</evidence>
<comment type="caution">
    <text evidence="8">The sequence shown here is derived from an EMBL/GenBank/DDBJ whole genome shotgun (WGS) entry which is preliminary data.</text>
</comment>
<organism evidence="8 9">
    <name type="scientific">Desulfosporosinus fructosivorans</name>
    <dbReference type="NCBI Taxonomy" id="2018669"/>
    <lineage>
        <taxon>Bacteria</taxon>
        <taxon>Bacillati</taxon>
        <taxon>Bacillota</taxon>
        <taxon>Clostridia</taxon>
        <taxon>Eubacteriales</taxon>
        <taxon>Desulfitobacteriaceae</taxon>
        <taxon>Desulfosporosinus</taxon>
    </lineage>
</organism>
<comment type="similarity">
    <text evidence="1">Belongs to the sigma-70 factor family. ECF subfamily.</text>
</comment>
<dbReference type="Pfam" id="PF04545">
    <property type="entry name" value="Sigma70_r4"/>
    <property type="match status" value="1"/>
</dbReference>
<dbReference type="InterPro" id="IPR007630">
    <property type="entry name" value="RNA_pol_sigma70_r4"/>
</dbReference>
<dbReference type="NCBIfam" id="TIGR02937">
    <property type="entry name" value="sigma70-ECF"/>
    <property type="match status" value="1"/>
</dbReference>
<evidence type="ECO:0000256" key="5">
    <source>
        <dbReference type="ARBA" id="ARBA00023163"/>
    </source>
</evidence>
<sequence>MNNTATNRTVTSEQIYCDFKEQVCKYIRNRINHPQDVEDVLSCVFLKVHEHQHIYDPLKAGLSTWVYVITRNTVNDYLRRQYRSPVFDPREDALVDYSMEELPVLDRMILDEQLEQLGNALERLPEREREIILLRFYYRKTSPEVADLMKISHVNVRYLQHIAIGKLKKMMNLKIQ</sequence>
<dbReference type="InterPro" id="IPR039425">
    <property type="entry name" value="RNA_pol_sigma-70-like"/>
</dbReference>
<dbReference type="RefSeq" id="WP_135551205.1">
    <property type="nucleotide sequence ID" value="NZ_SPQQ01000011.1"/>
</dbReference>
<reference evidence="8 9" key="1">
    <citation type="submission" date="2019-03" db="EMBL/GenBank/DDBJ databases">
        <title>Draft Genome Sequence of Desulfosporosinus fructosivorans Strain 63.6F, Isolated from Marine Sediment in the Baltic Sea.</title>
        <authorList>
            <person name="Hausmann B."/>
            <person name="Vandieken V."/>
            <person name="Pjevac P."/>
            <person name="Schreck K."/>
            <person name="Herbold C.W."/>
            <person name="Loy A."/>
        </authorList>
    </citation>
    <scope>NUCLEOTIDE SEQUENCE [LARGE SCALE GENOMIC DNA]</scope>
    <source>
        <strain evidence="8 9">63.6F</strain>
    </source>
</reference>
<evidence type="ECO:0000256" key="4">
    <source>
        <dbReference type="ARBA" id="ARBA00023125"/>
    </source>
</evidence>
<evidence type="ECO:0000256" key="3">
    <source>
        <dbReference type="ARBA" id="ARBA00023082"/>
    </source>
</evidence>
<dbReference type="AlphaFoldDB" id="A0A4Z0R071"/>
<gene>
    <name evidence="8" type="ORF">E4K67_23450</name>
</gene>
<keyword evidence="5" id="KW-0804">Transcription</keyword>
<dbReference type="CDD" id="cd06171">
    <property type="entry name" value="Sigma70_r4"/>
    <property type="match status" value="1"/>
</dbReference>
<keyword evidence="3" id="KW-0731">Sigma factor</keyword>
<dbReference type="InterPro" id="IPR013325">
    <property type="entry name" value="RNA_pol_sigma_r2"/>
</dbReference>
<dbReference type="InterPro" id="IPR036388">
    <property type="entry name" value="WH-like_DNA-bd_sf"/>
</dbReference>
<dbReference type="GO" id="GO:0016987">
    <property type="term" value="F:sigma factor activity"/>
    <property type="evidence" value="ECO:0007669"/>
    <property type="project" value="UniProtKB-KW"/>
</dbReference>